<dbReference type="OrthoDB" id="3552873at2759"/>
<dbReference type="AlphaFoldDB" id="A0A395IHM5"/>
<dbReference type="EMBL" id="QKRW01000049">
    <property type="protein sequence ID" value="RAL59681.1"/>
    <property type="molecule type" value="Genomic_DNA"/>
</dbReference>
<evidence type="ECO:0000256" key="1">
    <source>
        <dbReference type="SAM" id="MobiDB-lite"/>
    </source>
</evidence>
<evidence type="ECO:0008006" key="4">
    <source>
        <dbReference type="Google" id="ProtNLM"/>
    </source>
</evidence>
<name>A0A395IHM5_9HELO</name>
<keyword evidence="3" id="KW-1185">Reference proteome</keyword>
<protein>
    <recommendedName>
        <fullName evidence="4">RRM domain-containing protein</fullName>
    </recommendedName>
</protein>
<evidence type="ECO:0000313" key="2">
    <source>
        <dbReference type="EMBL" id="RAL59681.1"/>
    </source>
</evidence>
<sequence>MASQQSSWELSLDRAKKELRKHQQQQHIYNDPRGRVSSKVSNLTQNISEVRIGDPSKYKEYNSEETNFDSCDISGIHKEFEHQKNGLEQELYCSASNRGMQRDSQLHSVLKPSSSFIDAASTSDMSAIISRKCLKAGLRDIMARHLDIDIHDQPSPTGIRTPVSDHQFEKLSSDKSIPPIHPGSMAGIFYEQKLSVMTSRDGFALKKSSRHEELEFVPSAILRGESRLPNPEMARKAAEFGIDINPKYKGELTNFNLRNAMCLDNQNCSVRIHNIPPEASYSEIFSIVTHGKVFSFNYTPPIEGVFTHAAVDLAFLTREAADNFYHNARFRGGLYIRGQRIRVLWNRVKVLPAEGRYEKRSRVVRIKGPAKNISVETLVEFFKSKFEFDLIASKEWIQWDGNKVVELAFSSIRSQSESAMKSFKLYVDQNMPNAGYYIWYAPDPCATHNDESNSRS</sequence>
<reference evidence="2 3" key="1">
    <citation type="submission" date="2018-06" db="EMBL/GenBank/DDBJ databases">
        <title>Genome Sequence of the Brown Rot Fungal Pathogen Monilinia fructigena.</title>
        <authorList>
            <person name="Landi L."/>
            <person name="De Miccolis Angelini R.M."/>
            <person name="Pollastro S."/>
            <person name="Abate D."/>
            <person name="Faretra F."/>
            <person name="Romanazzi G."/>
        </authorList>
    </citation>
    <scope>NUCLEOTIDE SEQUENCE [LARGE SCALE GENOMIC DNA]</scope>
    <source>
        <strain evidence="2 3">Mfrg269</strain>
    </source>
</reference>
<proteinExistence type="predicted"/>
<organism evidence="2 3">
    <name type="scientific">Monilinia fructigena</name>
    <dbReference type="NCBI Taxonomy" id="38457"/>
    <lineage>
        <taxon>Eukaryota</taxon>
        <taxon>Fungi</taxon>
        <taxon>Dikarya</taxon>
        <taxon>Ascomycota</taxon>
        <taxon>Pezizomycotina</taxon>
        <taxon>Leotiomycetes</taxon>
        <taxon>Helotiales</taxon>
        <taxon>Sclerotiniaceae</taxon>
        <taxon>Monilinia</taxon>
    </lineage>
</organism>
<evidence type="ECO:0000313" key="3">
    <source>
        <dbReference type="Proteomes" id="UP000249056"/>
    </source>
</evidence>
<accession>A0A395IHM5</accession>
<gene>
    <name evidence="2" type="ORF">DID88_000314</name>
</gene>
<feature type="region of interest" description="Disordered" evidence="1">
    <location>
        <begin position="1"/>
        <end position="37"/>
    </location>
</feature>
<comment type="caution">
    <text evidence="2">The sequence shown here is derived from an EMBL/GenBank/DDBJ whole genome shotgun (WGS) entry which is preliminary data.</text>
</comment>
<dbReference type="Proteomes" id="UP000249056">
    <property type="component" value="Unassembled WGS sequence"/>
</dbReference>